<feature type="transmembrane region" description="Helical" evidence="6">
    <location>
        <begin position="203"/>
        <end position="225"/>
    </location>
</feature>
<comment type="caution">
    <text evidence="9">The sequence shown here is derived from an EMBL/GenBank/DDBJ whole genome shotgun (WGS) entry which is preliminary data.</text>
</comment>
<keyword evidence="2 6" id="KW-1003">Cell membrane</keyword>
<evidence type="ECO:0000256" key="4">
    <source>
        <dbReference type="ARBA" id="ARBA00022989"/>
    </source>
</evidence>
<evidence type="ECO:0000259" key="8">
    <source>
        <dbReference type="Pfam" id="PF09335"/>
    </source>
</evidence>
<evidence type="ECO:0000256" key="7">
    <source>
        <dbReference type="SAM" id="MobiDB-lite"/>
    </source>
</evidence>
<feature type="transmembrane region" description="Helical" evidence="6">
    <location>
        <begin position="144"/>
        <end position="164"/>
    </location>
</feature>
<feature type="region of interest" description="Disordered" evidence="7">
    <location>
        <begin position="244"/>
        <end position="266"/>
    </location>
</feature>
<keyword evidence="4 6" id="KW-1133">Transmembrane helix</keyword>
<feature type="domain" description="VTT" evidence="8">
    <location>
        <begin position="76"/>
        <end position="194"/>
    </location>
</feature>
<feature type="transmembrane region" description="Helical" evidence="6">
    <location>
        <begin position="88"/>
        <end position="112"/>
    </location>
</feature>
<organism evidence="9 10">
    <name type="scientific">Candidatus Alloenteromonas pullistercoris</name>
    <dbReference type="NCBI Taxonomy" id="2840785"/>
    <lineage>
        <taxon>Bacteria</taxon>
        <taxon>Bacillati</taxon>
        <taxon>Bacillota</taxon>
        <taxon>Bacillota incertae sedis</taxon>
        <taxon>Candidatus Alloenteromonas</taxon>
    </lineage>
</organism>
<dbReference type="Pfam" id="PF09335">
    <property type="entry name" value="VTT_dom"/>
    <property type="match status" value="1"/>
</dbReference>
<reference evidence="9" key="2">
    <citation type="journal article" date="2021" name="PeerJ">
        <title>Extensive microbial diversity within the chicken gut microbiome revealed by metagenomics and culture.</title>
        <authorList>
            <person name="Gilroy R."/>
            <person name="Ravi A."/>
            <person name="Getino M."/>
            <person name="Pursley I."/>
            <person name="Horton D.L."/>
            <person name="Alikhan N.F."/>
            <person name="Baker D."/>
            <person name="Gharbi K."/>
            <person name="Hall N."/>
            <person name="Watson M."/>
            <person name="Adriaenssens E.M."/>
            <person name="Foster-Nyarko E."/>
            <person name="Jarju S."/>
            <person name="Secka A."/>
            <person name="Antonio M."/>
            <person name="Oren A."/>
            <person name="Chaudhuri R.R."/>
            <person name="La Ragione R."/>
            <person name="Hildebrand F."/>
            <person name="Pallen M.J."/>
        </authorList>
    </citation>
    <scope>NUCLEOTIDE SEQUENCE</scope>
    <source>
        <strain evidence="9">17113</strain>
    </source>
</reference>
<proteinExistence type="inferred from homology"/>
<dbReference type="Proteomes" id="UP000823634">
    <property type="component" value="Unassembled WGS sequence"/>
</dbReference>
<comment type="subcellular location">
    <subcellularLocation>
        <location evidence="1 6">Cell membrane</location>
        <topology evidence="1 6">Multi-pass membrane protein</topology>
    </subcellularLocation>
</comment>
<evidence type="ECO:0000313" key="10">
    <source>
        <dbReference type="Proteomes" id="UP000823634"/>
    </source>
</evidence>
<dbReference type="PANTHER" id="PTHR12677">
    <property type="entry name" value="GOLGI APPARATUS MEMBRANE PROTEIN TVP38-RELATED"/>
    <property type="match status" value="1"/>
</dbReference>
<evidence type="ECO:0000256" key="6">
    <source>
        <dbReference type="RuleBase" id="RU366058"/>
    </source>
</evidence>
<dbReference type="EMBL" id="JADINA010000034">
    <property type="protein sequence ID" value="MBO8426754.1"/>
    <property type="molecule type" value="Genomic_DNA"/>
</dbReference>
<feature type="transmembrane region" description="Helical" evidence="6">
    <location>
        <begin position="12"/>
        <end position="34"/>
    </location>
</feature>
<dbReference type="GO" id="GO:0005886">
    <property type="term" value="C:plasma membrane"/>
    <property type="evidence" value="ECO:0007669"/>
    <property type="project" value="UniProtKB-SubCell"/>
</dbReference>
<dbReference type="InterPro" id="IPR032816">
    <property type="entry name" value="VTT_dom"/>
</dbReference>
<reference evidence="9" key="1">
    <citation type="submission" date="2020-10" db="EMBL/GenBank/DDBJ databases">
        <authorList>
            <person name="Gilroy R."/>
        </authorList>
    </citation>
    <scope>NUCLEOTIDE SEQUENCE</scope>
    <source>
        <strain evidence="9">17113</strain>
    </source>
</reference>
<evidence type="ECO:0000256" key="3">
    <source>
        <dbReference type="ARBA" id="ARBA00022692"/>
    </source>
</evidence>
<keyword evidence="3 6" id="KW-0812">Transmembrane</keyword>
<accession>A0A9D9GW31</accession>
<evidence type="ECO:0000256" key="2">
    <source>
        <dbReference type="ARBA" id="ARBA00022475"/>
    </source>
</evidence>
<name>A0A9D9GW31_9FIRM</name>
<feature type="transmembrane region" description="Helical" evidence="6">
    <location>
        <begin position="54"/>
        <end position="76"/>
    </location>
</feature>
<evidence type="ECO:0000256" key="1">
    <source>
        <dbReference type="ARBA" id="ARBA00004651"/>
    </source>
</evidence>
<comment type="similarity">
    <text evidence="6">Belongs to the TVP38/TMEM64 family.</text>
</comment>
<dbReference type="PANTHER" id="PTHR12677:SF49">
    <property type="entry name" value="TVP38_TMEM64 FAMILY MEMBRANE PROTEIN"/>
    <property type="match status" value="1"/>
</dbReference>
<feature type="compositionally biased region" description="Polar residues" evidence="7">
    <location>
        <begin position="256"/>
        <end position="266"/>
    </location>
</feature>
<dbReference type="AlphaFoldDB" id="A0A9D9GW31"/>
<evidence type="ECO:0000313" key="9">
    <source>
        <dbReference type="EMBL" id="MBO8426754.1"/>
    </source>
</evidence>
<evidence type="ECO:0000256" key="5">
    <source>
        <dbReference type="ARBA" id="ARBA00023136"/>
    </source>
</evidence>
<sequence>MADKGRKSLGQALLRLGLILLFLLALAIGGYFLFRHLGFDKFKDIDEFRTYIASFGASGPVIFILASFLQVTFIPLPSTVTVVAGTFLFGPWLSFLYSFIGIFAGACLAFYLGRLIGKRFVVFVAGDEETVDKWLGKIEKRENVVLGFMFLFPFFPDDVLCALAGITKMKFWVFAIMQLVSRSIQLGYTVALGSGELIPFSGWGIPVWIAIVSVLLVLLVLCFIYGEKIQDFLLKTFNRLFSKKKKKAEEKEEEGSNGNDGSASSP</sequence>
<dbReference type="InterPro" id="IPR015414">
    <property type="entry name" value="TMEM64"/>
</dbReference>
<keyword evidence="5 6" id="KW-0472">Membrane</keyword>
<protein>
    <recommendedName>
        <fullName evidence="6">TVP38/TMEM64 family membrane protein</fullName>
    </recommendedName>
</protein>
<gene>
    <name evidence="9" type="ORF">IAC61_05535</name>
</gene>